<dbReference type="Proteomes" id="UP000235916">
    <property type="component" value="Unassembled WGS sequence"/>
</dbReference>
<sequence>MKVHSSTSTLARRGRAALASGLLALMAINPGLSLAADASAPDTLIRELSQETVEAIKADKAIQAGDLQRIVKLVDEKIMPHVDFDKTTRSALGRHWNQATPEQRERLKTEFKGLLLRVYAGALSQFKDQTIRQAPLRPGATEGGQVEIKTQIVGKGEPVQLNYSLEKSEAGVWKIWDFNVLGASMVQTYRNPFAQEVNANGIEGLIKMLAEKNSKKPLPAKA</sequence>
<organism evidence="2 3">
    <name type="scientific">Kinneretia aquatilis</name>
    <dbReference type="NCBI Taxonomy" id="2070761"/>
    <lineage>
        <taxon>Bacteria</taxon>
        <taxon>Pseudomonadati</taxon>
        <taxon>Pseudomonadota</taxon>
        <taxon>Betaproteobacteria</taxon>
        <taxon>Burkholderiales</taxon>
        <taxon>Sphaerotilaceae</taxon>
        <taxon>Roseateles</taxon>
    </lineage>
</organism>
<dbReference type="EMBL" id="POSP01000003">
    <property type="protein sequence ID" value="PND37992.1"/>
    <property type="molecule type" value="Genomic_DNA"/>
</dbReference>
<keyword evidence="1" id="KW-0732">Signal</keyword>
<dbReference type="AlphaFoldDB" id="A0A2N8KX69"/>
<dbReference type="InterPro" id="IPR008869">
    <property type="entry name" value="MlaC/ttg2D"/>
</dbReference>
<feature type="signal peptide" evidence="1">
    <location>
        <begin position="1"/>
        <end position="35"/>
    </location>
</feature>
<gene>
    <name evidence="2" type="ORF">C1O66_10950</name>
</gene>
<dbReference type="Pfam" id="PF05494">
    <property type="entry name" value="MlaC"/>
    <property type="match status" value="1"/>
</dbReference>
<dbReference type="RefSeq" id="WP_102767912.1">
    <property type="nucleotide sequence ID" value="NZ_POSP01000003.1"/>
</dbReference>
<protein>
    <recommendedName>
        <fullName evidence="4">Toluene tolerance protein</fullName>
    </recommendedName>
</protein>
<evidence type="ECO:0000256" key="1">
    <source>
        <dbReference type="SAM" id="SignalP"/>
    </source>
</evidence>
<feature type="chain" id="PRO_5014815366" description="Toluene tolerance protein" evidence="1">
    <location>
        <begin position="36"/>
        <end position="222"/>
    </location>
</feature>
<dbReference type="PANTHER" id="PTHR36573">
    <property type="entry name" value="INTERMEMBRANE PHOSPHOLIPID TRANSPORT SYSTEM BINDING PROTEIN MLAC"/>
    <property type="match status" value="1"/>
</dbReference>
<dbReference type="Gene3D" id="1.10.10.640">
    <property type="entry name" value="phospholipid-binding protein"/>
    <property type="match status" value="1"/>
</dbReference>
<accession>A0A2N8KX69</accession>
<comment type="caution">
    <text evidence="2">The sequence shown here is derived from an EMBL/GenBank/DDBJ whole genome shotgun (WGS) entry which is preliminary data.</text>
</comment>
<keyword evidence="3" id="KW-1185">Reference proteome</keyword>
<proteinExistence type="predicted"/>
<evidence type="ECO:0008006" key="4">
    <source>
        <dbReference type="Google" id="ProtNLM"/>
    </source>
</evidence>
<dbReference type="Gene3D" id="3.10.450.50">
    <property type="match status" value="1"/>
</dbReference>
<evidence type="ECO:0000313" key="2">
    <source>
        <dbReference type="EMBL" id="PND37992.1"/>
    </source>
</evidence>
<reference evidence="2 3" key="1">
    <citation type="submission" date="2018-01" db="EMBL/GenBank/DDBJ databases">
        <title>Draft genome sequence of Paucibacter aquatile CR182 isolated from freshwater of the Nakdong River.</title>
        <authorList>
            <person name="Choi A."/>
            <person name="Chung E.J."/>
        </authorList>
    </citation>
    <scope>NUCLEOTIDE SEQUENCE [LARGE SCALE GENOMIC DNA]</scope>
    <source>
        <strain evidence="2 3">CR182</strain>
    </source>
</reference>
<dbReference type="PIRSF" id="PIRSF004649">
    <property type="entry name" value="MlaC"/>
    <property type="match status" value="1"/>
</dbReference>
<dbReference type="PANTHER" id="PTHR36573:SF1">
    <property type="entry name" value="INTERMEMBRANE PHOSPHOLIPID TRANSPORT SYSTEM BINDING PROTEIN MLAC"/>
    <property type="match status" value="1"/>
</dbReference>
<name>A0A2N8KX69_9BURK</name>
<dbReference type="OrthoDB" id="9798905at2"/>
<evidence type="ECO:0000313" key="3">
    <source>
        <dbReference type="Proteomes" id="UP000235916"/>
    </source>
</evidence>